<proteinExistence type="predicted"/>
<dbReference type="AlphaFoldDB" id="A0A6C0LRQ6"/>
<protein>
    <submittedName>
        <fullName evidence="2">Uncharacterized protein</fullName>
    </submittedName>
</protein>
<evidence type="ECO:0000256" key="1">
    <source>
        <dbReference type="SAM" id="MobiDB-lite"/>
    </source>
</evidence>
<accession>A0A6C0LRQ6</accession>
<feature type="region of interest" description="Disordered" evidence="1">
    <location>
        <begin position="55"/>
        <end position="91"/>
    </location>
</feature>
<organism evidence="2">
    <name type="scientific">viral metagenome</name>
    <dbReference type="NCBI Taxonomy" id="1070528"/>
    <lineage>
        <taxon>unclassified sequences</taxon>
        <taxon>metagenomes</taxon>
        <taxon>organismal metagenomes</taxon>
    </lineage>
</organism>
<name>A0A6C0LRQ6_9ZZZZ</name>
<dbReference type="EMBL" id="MN740534">
    <property type="protein sequence ID" value="QHU31942.1"/>
    <property type="molecule type" value="Genomic_DNA"/>
</dbReference>
<reference evidence="2" key="1">
    <citation type="journal article" date="2020" name="Nature">
        <title>Giant virus diversity and host interactions through global metagenomics.</title>
        <authorList>
            <person name="Schulz F."/>
            <person name="Roux S."/>
            <person name="Paez-Espino D."/>
            <person name="Jungbluth S."/>
            <person name="Walsh D.A."/>
            <person name="Denef V.J."/>
            <person name="McMahon K.D."/>
            <person name="Konstantinidis K.T."/>
            <person name="Eloe-Fadrosh E.A."/>
            <person name="Kyrpides N.C."/>
            <person name="Woyke T."/>
        </authorList>
    </citation>
    <scope>NUCLEOTIDE SEQUENCE</scope>
    <source>
        <strain evidence="2">GVMAG-M-3300027963-41</strain>
    </source>
</reference>
<evidence type="ECO:0000313" key="2">
    <source>
        <dbReference type="EMBL" id="QHU31942.1"/>
    </source>
</evidence>
<sequence length="138" mass="15808">MLPSISLRRTGPYKQKETAGLFGMKGHNIPEVNPDDGSYMPKCAQGPCLQYSYSTNSQGQKTETCERYGEPTRVPEKTNLFDPHSDKDRTSCGFDSSPVGLFSSNEPTYYVYWKDKPIGGRRKSRRRAQIKRRKSYRK</sequence>
<feature type="compositionally biased region" description="Basic and acidic residues" evidence="1">
    <location>
        <begin position="63"/>
        <end position="76"/>
    </location>
</feature>